<proteinExistence type="predicted"/>
<keyword evidence="2" id="KW-0813">Transport</keyword>
<feature type="transmembrane region" description="Helical" evidence="7">
    <location>
        <begin position="23"/>
        <end position="43"/>
    </location>
</feature>
<evidence type="ECO:0000259" key="8">
    <source>
        <dbReference type="PROSITE" id="PS50850"/>
    </source>
</evidence>
<dbReference type="EMBL" id="CP126981">
    <property type="protein sequence ID" value="WIM86818.1"/>
    <property type="molecule type" value="Genomic_DNA"/>
</dbReference>
<keyword evidence="4 7" id="KW-0812">Transmembrane</keyword>
<feature type="transmembrane region" description="Helical" evidence="7">
    <location>
        <begin position="55"/>
        <end position="77"/>
    </location>
</feature>
<dbReference type="InterPro" id="IPR005829">
    <property type="entry name" value="Sugar_transporter_CS"/>
</dbReference>
<evidence type="ECO:0000313" key="9">
    <source>
        <dbReference type="EMBL" id="WIM86818.1"/>
    </source>
</evidence>
<keyword evidence="5 7" id="KW-1133">Transmembrane helix</keyword>
<dbReference type="Gene3D" id="1.20.1250.20">
    <property type="entry name" value="MFS general substrate transporter like domains"/>
    <property type="match status" value="1"/>
</dbReference>
<reference evidence="9 10" key="1">
    <citation type="journal article" date="2023" name="Microbiol. Resour. Announc.">
        <title>Complete Genome Sequence of Mycobacterium wuenschmanii, a novel Nontuberculous Mycobacterium Isolated from a captive population of Amazon Milk Frogs.</title>
        <authorList>
            <person name="Hicks J."/>
            <person name="Zeineldin M."/>
            <person name="Ward H."/>
            <person name="Wuenschmann A."/>
            <person name="Camp P."/>
            <person name="Farrell D."/>
            <person name="Lehman K."/>
            <person name="Thacker T."/>
            <person name="Cuthbert E."/>
        </authorList>
    </citation>
    <scope>NUCLEOTIDE SEQUENCE [LARGE SCALE GENOMIC DNA]</scope>
    <source>
        <strain evidence="9 10">Wuenschmanii</strain>
    </source>
</reference>
<name>A0ABY8VT77_9MYCO</name>
<dbReference type="PANTHER" id="PTHR23517">
    <property type="entry name" value="RESISTANCE PROTEIN MDTM, PUTATIVE-RELATED-RELATED"/>
    <property type="match status" value="1"/>
</dbReference>
<sequence length="402" mass="40204">MNSPDGATSVLPRPRTAPDDTNLQFGVVLAVLLVTGWIANHFVALMPTISDRQHLSTATLDAIFGIYAVGLLPGLLIGGRASDAFGRRAVALTGSATAVIGTIAMLFSQHPDVLLAGRLIVGAGVGLAMTSGTAWASDLRGPAGAATAGAVMIIGFAVGPLAGGLIAGAGDLGVEVSFAVAAGLVVLAMTATIVVARRTTAPSSVSTATKKIVQYPLSSARALSWAMPLAPWVFASATLGFITIPARVHTGLAAPTAAGIAALIVNGASGVIQAVARIGSWGPRAGTVGAALAAVAYALIAVSPANMTLTLAVPLLLMLGGAGGLSLREGLIDLEAAAPQHVRGALTGVFYCATYIGFGLPLLLTSVGYGGTQVILAVMAALAATAAISRVVRLRRDSHRQS</sequence>
<dbReference type="PROSITE" id="PS00216">
    <property type="entry name" value="SUGAR_TRANSPORT_1"/>
    <property type="match status" value="1"/>
</dbReference>
<dbReference type="SUPFAM" id="SSF103473">
    <property type="entry name" value="MFS general substrate transporter"/>
    <property type="match status" value="1"/>
</dbReference>
<dbReference type="Pfam" id="PF07690">
    <property type="entry name" value="MFS_1"/>
    <property type="match status" value="1"/>
</dbReference>
<dbReference type="InterPro" id="IPR020846">
    <property type="entry name" value="MFS_dom"/>
</dbReference>
<gene>
    <name evidence="9" type="ORF">PT015_18300</name>
</gene>
<feature type="transmembrane region" description="Helical" evidence="7">
    <location>
        <begin position="348"/>
        <end position="368"/>
    </location>
</feature>
<dbReference type="Proteomes" id="UP001236585">
    <property type="component" value="Chromosome"/>
</dbReference>
<evidence type="ECO:0000256" key="2">
    <source>
        <dbReference type="ARBA" id="ARBA00022448"/>
    </source>
</evidence>
<feature type="transmembrane region" description="Helical" evidence="7">
    <location>
        <begin position="176"/>
        <end position="196"/>
    </location>
</feature>
<keyword evidence="6 7" id="KW-0472">Membrane</keyword>
<dbReference type="RefSeq" id="WP_285186335.1">
    <property type="nucleotide sequence ID" value="NZ_CP126981.1"/>
</dbReference>
<keyword evidence="10" id="KW-1185">Reference proteome</keyword>
<dbReference type="PANTHER" id="PTHR23517:SF13">
    <property type="entry name" value="MAJOR FACILITATOR SUPERFAMILY MFS_1"/>
    <property type="match status" value="1"/>
</dbReference>
<accession>A0ABY8VT77</accession>
<evidence type="ECO:0000256" key="7">
    <source>
        <dbReference type="SAM" id="Phobius"/>
    </source>
</evidence>
<feature type="transmembrane region" description="Helical" evidence="7">
    <location>
        <begin position="113"/>
        <end position="136"/>
    </location>
</feature>
<feature type="transmembrane region" description="Helical" evidence="7">
    <location>
        <begin position="89"/>
        <end position="107"/>
    </location>
</feature>
<feature type="transmembrane region" description="Helical" evidence="7">
    <location>
        <begin position="308"/>
        <end position="327"/>
    </location>
</feature>
<feature type="transmembrane region" description="Helical" evidence="7">
    <location>
        <begin position="284"/>
        <end position="302"/>
    </location>
</feature>
<dbReference type="InterPro" id="IPR050171">
    <property type="entry name" value="MFS_Transporters"/>
</dbReference>
<feature type="transmembrane region" description="Helical" evidence="7">
    <location>
        <begin position="148"/>
        <end position="170"/>
    </location>
</feature>
<feature type="transmembrane region" description="Helical" evidence="7">
    <location>
        <begin position="252"/>
        <end position="272"/>
    </location>
</feature>
<evidence type="ECO:0000256" key="3">
    <source>
        <dbReference type="ARBA" id="ARBA00022475"/>
    </source>
</evidence>
<feature type="domain" description="Major facilitator superfamily (MFS) profile" evidence="8">
    <location>
        <begin position="24"/>
        <end position="398"/>
    </location>
</feature>
<evidence type="ECO:0000256" key="5">
    <source>
        <dbReference type="ARBA" id="ARBA00022989"/>
    </source>
</evidence>
<feature type="transmembrane region" description="Helical" evidence="7">
    <location>
        <begin position="374"/>
        <end position="392"/>
    </location>
</feature>
<comment type="subcellular location">
    <subcellularLocation>
        <location evidence="1">Cell membrane</location>
        <topology evidence="1">Multi-pass membrane protein</topology>
    </subcellularLocation>
</comment>
<organism evidence="9 10">
    <name type="scientific">Candidatus Mycobacterium wuenschmannii</name>
    <dbReference type="NCBI Taxonomy" id="3027808"/>
    <lineage>
        <taxon>Bacteria</taxon>
        <taxon>Bacillati</taxon>
        <taxon>Actinomycetota</taxon>
        <taxon>Actinomycetes</taxon>
        <taxon>Mycobacteriales</taxon>
        <taxon>Mycobacteriaceae</taxon>
        <taxon>Mycobacterium</taxon>
    </lineage>
</organism>
<keyword evidence="3" id="KW-1003">Cell membrane</keyword>
<dbReference type="PROSITE" id="PS50850">
    <property type="entry name" value="MFS"/>
    <property type="match status" value="1"/>
</dbReference>
<evidence type="ECO:0000256" key="1">
    <source>
        <dbReference type="ARBA" id="ARBA00004651"/>
    </source>
</evidence>
<dbReference type="InterPro" id="IPR011701">
    <property type="entry name" value="MFS"/>
</dbReference>
<protein>
    <submittedName>
        <fullName evidence="9">MFS transporter</fullName>
    </submittedName>
</protein>
<evidence type="ECO:0000313" key="10">
    <source>
        <dbReference type="Proteomes" id="UP001236585"/>
    </source>
</evidence>
<evidence type="ECO:0000256" key="6">
    <source>
        <dbReference type="ARBA" id="ARBA00023136"/>
    </source>
</evidence>
<evidence type="ECO:0000256" key="4">
    <source>
        <dbReference type="ARBA" id="ARBA00022692"/>
    </source>
</evidence>
<feature type="transmembrane region" description="Helical" evidence="7">
    <location>
        <begin position="225"/>
        <end position="246"/>
    </location>
</feature>
<dbReference type="InterPro" id="IPR036259">
    <property type="entry name" value="MFS_trans_sf"/>
</dbReference>